<dbReference type="Pfam" id="PF21365">
    <property type="entry name" value="Glyco_hydro_31_3rd"/>
    <property type="match status" value="1"/>
</dbReference>
<dbReference type="InterPro" id="IPR030458">
    <property type="entry name" value="Glyco_hydro_31_AS"/>
</dbReference>
<dbReference type="SUPFAM" id="SSF51445">
    <property type="entry name" value="(Trans)glycosidases"/>
    <property type="match status" value="1"/>
</dbReference>
<dbReference type="EMBL" id="MTSL01000134">
    <property type="protein sequence ID" value="PJF18248.1"/>
    <property type="molecule type" value="Genomic_DNA"/>
</dbReference>
<evidence type="ECO:0000313" key="9">
    <source>
        <dbReference type="Proteomes" id="UP000240830"/>
    </source>
</evidence>
<dbReference type="GO" id="GO:0005975">
    <property type="term" value="P:carbohydrate metabolic process"/>
    <property type="evidence" value="ECO:0007669"/>
    <property type="project" value="InterPro"/>
</dbReference>
<dbReference type="Gene3D" id="2.60.40.1180">
    <property type="entry name" value="Golgi alpha-mannosidase II"/>
    <property type="match status" value="2"/>
</dbReference>
<evidence type="ECO:0000256" key="5">
    <source>
        <dbReference type="RuleBase" id="RU361185"/>
    </source>
</evidence>
<dbReference type="InterPro" id="IPR000322">
    <property type="entry name" value="Glyco_hydro_31_TIM"/>
</dbReference>
<keyword evidence="3 5" id="KW-0378">Hydrolase</keyword>
<feature type="domain" description="Glycosyl hydrolase family 31 C-terminal" evidence="7">
    <location>
        <begin position="328"/>
        <end position="419"/>
    </location>
</feature>
<evidence type="ECO:0000256" key="1">
    <source>
        <dbReference type="ARBA" id="ARBA00007806"/>
    </source>
</evidence>
<dbReference type="InterPro" id="IPR017853">
    <property type="entry name" value="GH"/>
</dbReference>
<dbReference type="PROSITE" id="PS00707">
    <property type="entry name" value="GLYCOSYL_HYDROL_F31_2"/>
    <property type="match status" value="1"/>
</dbReference>
<dbReference type="SUPFAM" id="SSF51011">
    <property type="entry name" value="Glycosyl hydrolase domain"/>
    <property type="match status" value="1"/>
</dbReference>
<dbReference type="PANTHER" id="PTHR22762:SF133">
    <property type="entry name" value="P-TYPE DOMAIN-CONTAINING PROTEIN"/>
    <property type="match status" value="1"/>
</dbReference>
<evidence type="ECO:0000259" key="6">
    <source>
        <dbReference type="Pfam" id="PF01055"/>
    </source>
</evidence>
<dbReference type="AlphaFoldDB" id="A0A2H9TKI7"/>
<dbReference type="OrthoDB" id="5839090at2759"/>
<dbReference type="InterPro" id="IPR048395">
    <property type="entry name" value="Glyco_hydro_31_C"/>
</dbReference>
<gene>
    <name evidence="8" type="ORF">PSACC_01927</name>
</gene>
<feature type="domain" description="Glycoside hydrolase family 31 TIM barrel" evidence="6">
    <location>
        <begin position="1"/>
        <end position="320"/>
    </location>
</feature>
<keyword evidence="4 5" id="KW-0326">Glycosidase</keyword>
<dbReference type="Pfam" id="PF01055">
    <property type="entry name" value="Glyco_hydro_31_2nd"/>
    <property type="match status" value="1"/>
</dbReference>
<protein>
    <recommendedName>
        <fullName evidence="10">Alpha-glucosidase</fullName>
    </recommendedName>
</protein>
<sequence>MDNKDIFTIDNATYPPEATRNFIYDQEWAGRFVVAIVDPGVTIKEELPAYRSGVEADIFLRSGHSHQDQKEYYEGMVWPGPVHFVDFLCPRTDDYWFNLIADFKKLLPFAGLWLDMSEPACFSNGHRDMFPTPPSHDHYTLNYPSFAINNADNQVELFSKTISMDARHVDGTRHLAVHNIYGFSESQRTAKALEKLEPGRRHFLLTRSTFPGSGRFTAHWLGDNYSDFANMKMSISGVFDFQLFGIPMVGADLCGFLDASNEELCARWMALGAFMPFARNHNAERPENIPQEPYRWTEVAKVTRKYYALRYSLLPYWYTLHYKSHKTGQPMIRPLFFEFPTFAELYDNDEQFMVGGALLVAPVLKRGTTSVQFKLPPGVWYDLVETENAPVLVKEGLYPVHMAADLQTIPVLFRGGHVILKQDPALTIRDTQLGDYHLMVALTLEGKAWGHVYFDNGISSDPGNNYSLIEFAVNCDQQSCVLDVYGTFGYRVAKNVVSVTLLSTFNLHREVSCAALNAQEISVDAQTSQYKLHVKNLSMDLNQAQQLRIVFTPT</sequence>
<dbReference type="InterPro" id="IPR013780">
    <property type="entry name" value="Glyco_hydro_b"/>
</dbReference>
<evidence type="ECO:0000313" key="8">
    <source>
        <dbReference type="EMBL" id="PJF18248.1"/>
    </source>
</evidence>
<evidence type="ECO:0000259" key="7">
    <source>
        <dbReference type="Pfam" id="PF21365"/>
    </source>
</evidence>
<accession>A0A2H9TKI7</accession>
<evidence type="ECO:0000256" key="3">
    <source>
        <dbReference type="ARBA" id="ARBA00022801"/>
    </source>
</evidence>
<dbReference type="InterPro" id="IPR030459">
    <property type="entry name" value="Glyco_hydro_31_CS"/>
</dbReference>
<organism evidence="8 9">
    <name type="scientific">Paramicrosporidium saccamoebae</name>
    <dbReference type="NCBI Taxonomy" id="1246581"/>
    <lineage>
        <taxon>Eukaryota</taxon>
        <taxon>Fungi</taxon>
        <taxon>Fungi incertae sedis</taxon>
        <taxon>Cryptomycota</taxon>
        <taxon>Cryptomycota incertae sedis</taxon>
        <taxon>Paramicrosporidium</taxon>
    </lineage>
</organism>
<dbReference type="Proteomes" id="UP000240830">
    <property type="component" value="Unassembled WGS sequence"/>
</dbReference>
<reference evidence="8 9" key="1">
    <citation type="submission" date="2016-10" db="EMBL/GenBank/DDBJ databases">
        <title>The genome of Paramicrosporidium saccamoebae is the missing link in understanding Cryptomycota and Microsporidia evolution.</title>
        <authorList>
            <person name="Quandt C.A."/>
            <person name="Beaudet D."/>
            <person name="Corsaro D."/>
            <person name="Michel R."/>
            <person name="Corradi N."/>
            <person name="James T."/>
        </authorList>
    </citation>
    <scope>NUCLEOTIDE SEQUENCE [LARGE SCALE GENOMIC DNA]</scope>
    <source>
        <strain evidence="8 9">KSL3</strain>
    </source>
</reference>
<evidence type="ECO:0000256" key="4">
    <source>
        <dbReference type="ARBA" id="ARBA00023295"/>
    </source>
</evidence>
<name>A0A2H9TKI7_9FUNG</name>
<evidence type="ECO:0008006" key="10">
    <source>
        <dbReference type="Google" id="ProtNLM"/>
    </source>
</evidence>
<dbReference type="Gene3D" id="3.20.20.80">
    <property type="entry name" value="Glycosidases"/>
    <property type="match status" value="1"/>
</dbReference>
<dbReference type="PANTHER" id="PTHR22762">
    <property type="entry name" value="ALPHA-GLUCOSIDASE"/>
    <property type="match status" value="1"/>
</dbReference>
<dbReference type="PROSITE" id="PS00129">
    <property type="entry name" value="GLYCOSYL_HYDROL_F31_1"/>
    <property type="match status" value="1"/>
</dbReference>
<proteinExistence type="inferred from homology"/>
<comment type="similarity">
    <text evidence="1 5">Belongs to the glycosyl hydrolase 31 family.</text>
</comment>
<comment type="caution">
    <text evidence="8">The sequence shown here is derived from an EMBL/GenBank/DDBJ whole genome shotgun (WGS) entry which is preliminary data.</text>
</comment>
<keyword evidence="2" id="KW-0732">Signal</keyword>
<dbReference type="STRING" id="1246581.A0A2H9TKI7"/>
<dbReference type="GO" id="GO:0004553">
    <property type="term" value="F:hydrolase activity, hydrolyzing O-glycosyl compounds"/>
    <property type="evidence" value="ECO:0007669"/>
    <property type="project" value="InterPro"/>
</dbReference>
<keyword evidence="9" id="KW-1185">Reference proteome</keyword>
<evidence type="ECO:0000256" key="2">
    <source>
        <dbReference type="ARBA" id="ARBA00022729"/>
    </source>
</evidence>